<gene>
    <name evidence="1" type="ORF">NTEN_LOCUS24562</name>
</gene>
<evidence type="ECO:0000313" key="2">
    <source>
        <dbReference type="Proteomes" id="UP000479000"/>
    </source>
</evidence>
<dbReference type="EMBL" id="CADCXU010036224">
    <property type="protein sequence ID" value="CAB0021037.1"/>
    <property type="molecule type" value="Genomic_DNA"/>
</dbReference>
<accession>A0A6H5HVW9</accession>
<organism evidence="1 2">
    <name type="scientific">Nesidiocoris tenuis</name>
    <dbReference type="NCBI Taxonomy" id="355587"/>
    <lineage>
        <taxon>Eukaryota</taxon>
        <taxon>Metazoa</taxon>
        <taxon>Ecdysozoa</taxon>
        <taxon>Arthropoda</taxon>
        <taxon>Hexapoda</taxon>
        <taxon>Insecta</taxon>
        <taxon>Pterygota</taxon>
        <taxon>Neoptera</taxon>
        <taxon>Paraneoptera</taxon>
        <taxon>Hemiptera</taxon>
        <taxon>Heteroptera</taxon>
        <taxon>Panheteroptera</taxon>
        <taxon>Cimicomorpha</taxon>
        <taxon>Miridae</taxon>
        <taxon>Dicyphina</taxon>
        <taxon>Nesidiocoris</taxon>
    </lineage>
</organism>
<protein>
    <submittedName>
        <fullName evidence="1">Uncharacterized protein</fullName>
    </submittedName>
</protein>
<keyword evidence="2" id="KW-1185">Reference proteome</keyword>
<evidence type="ECO:0000313" key="1">
    <source>
        <dbReference type="EMBL" id="CAB0021037.1"/>
    </source>
</evidence>
<proteinExistence type="predicted"/>
<reference evidence="1 2" key="1">
    <citation type="submission" date="2020-02" db="EMBL/GenBank/DDBJ databases">
        <authorList>
            <person name="Ferguson B K."/>
        </authorList>
    </citation>
    <scope>NUCLEOTIDE SEQUENCE [LARGE SCALE GENOMIC DNA]</scope>
</reference>
<sequence>MKTIILKKNDNTIQRKSKFLQPQQVLAFRRWYFHLLQRRFLQSFCSKVSSIIAAQADTPRRRIVRTAAPLFHETCHGVARPRITPGTRSRSKSAYLPRIESPFGSIAFQGRKTRVDDTLPIE</sequence>
<dbReference type="AlphaFoldDB" id="A0A6H5HVW9"/>
<dbReference type="Proteomes" id="UP000479000">
    <property type="component" value="Unassembled WGS sequence"/>
</dbReference>
<name>A0A6H5HVW9_9HEMI</name>